<organism evidence="2 3">
    <name type="scientific">Archangium minus</name>
    <dbReference type="NCBI Taxonomy" id="83450"/>
    <lineage>
        <taxon>Bacteria</taxon>
        <taxon>Pseudomonadati</taxon>
        <taxon>Myxococcota</taxon>
        <taxon>Myxococcia</taxon>
        <taxon>Myxococcales</taxon>
        <taxon>Cystobacterineae</taxon>
        <taxon>Archangiaceae</taxon>
        <taxon>Archangium</taxon>
    </lineage>
</organism>
<evidence type="ECO:0000313" key="2">
    <source>
        <dbReference type="EMBL" id="WNG44412.1"/>
    </source>
</evidence>
<dbReference type="InterPro" id="IPR012433">
    <property type="entry name" value="Imm11"/>
</dbReference>
<gene>
    <name evidence="2" type="ORF">F0U60_10030</name>
</gene>
<feature type="domain" description="Immunity MXAN-0049 protein" evidence="1">
    <location>
        <begin position="39"/>
        <end position="182"/>
    </location>
</feature>
<name>A0ABY9WNL3_9BACT</name>
<protein>
    <recommendedName>
        <fullName evidence="1">Immunity MXAN-0049 protein domain-containing protein</fullName>
    </recommendedName>
</protein>
<dbReference type="RefSeq" id="WP_395817154.1">
    <property type="nucleotide sequence ID" value="NZ_CP043494.1"/>
</dbReference>
<evidence type="ECO:0000313" key="3">
    <source>
        <dbReference type="Proteomes" id="UP001611383"/>
    </source>
</evidence>
<dbReference type="Pfam" id="PF07791">
    <property type="entry name" value="Imm11"/>
    <property type="match status" value="1"/>
</dbReference>
<reference evidence="2 3" key="1">
    <citation type="submission" date="2019-08" db="EMBL/GenBank/DDBJ databases">
        <title>Archangium and Cystobacter genomes.</title>
        <authorList>
            <person name="Chen I.-C.K."/>
            <person name="Wielgoss S."/>
        </authorList>
    </citation>
    <scope>NUCLEOTIDE SEQUENCE [LARGE SCALE GENOMIC DNA]</scope>
    <source>
        <strain evidence="2 3">Cbm 6</strain>
    </source>
</reference>
<dbReference type="Proteomes" id="UP001611383">
    <property type="component" value="Chromosome"/>
</dbReference>
<dbReference type="EMBL" id="CP043494">
    <property type="protein sequence ID" value="WNG44412.1"/>
    <property type="molecule type" value="Genomic_DNA"/>
</dbReference>
<sequence>MNYWVLLPAGGDEGAVLDALPQGSPDSWHFFDGVPLASKFPQGGTMEFSPNFLEQRTVFDFVPHILGMLVVSIKVRQILESLGAEDCEFLPVTILDHKNKVASREHFILNLLNSQDVIDMEKSKYKINRLAKTQIARIQHLVLKQDGIDAKAVIFRARTKMNQYFINQAAHDAFAKEGVTGYMAVPAPGWDGFDVY</sequence>
<proteinExistence type="predicted"/>
<evidence type="ECO:0000259" key="1">
    <source>
        <dbReference type="Pfam" id="PF07791"/>
    </source>
</evidence>
<keyword evidence="3" id="KW-1185">Reference proteome</keyword>
<accession>A0ABY9WNL3</accession>